<protein>
    <submittedName>
        <fullName evidence="3">Uncharacterized protein</fullName>
    </submittedName>
</protein>
<evidence type="ECO:0000256" key="1">
    <source>
        <dbReference type="SAM" id="MobiDB-lite"/>
    </source>
</evidence>
<dbReference type="RefSeq" id="WP_138251823.1">
    <property type="nucleotide sequence ID" value="NZ_VAVZ01000003.1"/>
</dbReference>
<dbReference type="Proteomes" id="UP000310458">
    <property type="component" value="Unassembled WGS sequence"/>
</dbReference>
<keyword evidence="4" id="KW-1185">Reference proteome</keyword>
<reference evidence="3 4" key="1">
    <citation type="submission" date="2019-05" db="EMBL/GenBank/DDBJ databases">
        <title>Nesterenkonia sp. GY074 isolated from the Southern Atlantic Ocean.</title>
        <authorList>
            <person name="Zhang G."/>
        </authorList>
    </citation>
    <scope>NUCLEOTIDE SEQUENCE [LARGE SCALE GENOMIC DNA]</scope>
    <source>
        <strain evidence="3 4">GY074</strain>
    </source>
</reference>
<evidence type="ECO:0000313" key="3">
    <source>
        <dbReference type="EMBL" id="TLQ00324.1"/>
    </source>
</evidence>
<feature type="transmembrane region" description="Helical" evidence="2">
    <location>
        <begin position="97"/>
        <end position="123"/>
    </location>
</feature>
<dbReference type="OrthoDB" id="4965275at2"/>
<keyword evidence="2" id="KW-0812">Transmembrane</keyword>
<feature type="compositionally biased region" description="Basic and acidic residues" evidence="1">
    <location>
        <begin position="81"/>
        <end position="91"/>
    </location>
</feature>
<sequence length="251" mass="26791">MTSARTPEEPDATRRMPPMPEEEAFSSSAHHRPPQPSWEDAPLLEEDATRPYPAYPSAEPYPMPAAAAPYEPIPGALPPQHQDHYQREREPRRRSGGCLGVVLTLCLAIWASLGSVLVLSVWAQASFGSGWATAVQSTINGVIRDVPGFAESLVLAPLFLVASGLCVVAAFMMPSPVGVVRGVGGFLLVGAVGAYAGAVILELSDFTGQTVARWQAFGELWPSVAIADVILVPFFFLAALVCVLATTPRKR</sequence>
<keyword evidence="2" id="KW-0472">Membrane</keyword>
<feature type="region of interest" description="Disordered" evidence="1">
    <location>
        <begin position="1"/>
        <end position="91"/>
    </location>
</feature>
<organism evidence="3 4">
    <name type="scientific">Nesterenkonia salmonea</name>
    <dbReference type="NCBI Taxonomy" id="1804987"/>
    <lineage>
        <taxon>Bacteria</taxon>
        <taxon>Bacillati</taxon>
        <taxon>Actinomycetota</taxon>
        <taxon>Actinomycetes</taxon>
        <taxon>Micrococcales</taxon>
        <taxon>Micrococcaceae</taxon>
        <taxon>Nesterenkonia</taxon>
    </lineage>
</organism>
<proteinExistence type="predicted"/>
<feature type="compositionally biased region" description="Low complexity" evidence="1">
    <location>
        <begin position="51"/>
        <end position="70"/>
    </location>
</feature>
<accession>A0A5R9BI26</accession>
<feature type="transmembrane region" description="Helical" evidence="2">
    <location>
        <begin position="154"/>
        <end position="172"/>
    </location>
</feature>
<keyword evidence="2" id="KW-1133">Transmembrane helix</keyword>
<dbReference type="AlphaFoldDB" id="A0A5R9BI26"/>
<evidence type="ECO:0000313" key="4">
    <source>
        <dbReference type="Proteomes" id="UP000310458"/>
    </source>
</evidence>
<gene>
    <name evidence="3" type="ORF">FEF26_01810</name>
</gene>
<dbReference type="EMBL" id="VAVZ01000003">
    <property type="protein sequence ID" value="TLQ00324.1"/>
    <property type="molecule type" value="Genomic_DNA"/>
</dbReference>
<feature type="compositionally biased region" description="Basic and acidic residues" evidence="1">
    <location>
        <begin position="1"/>
        <end position="14"/>
    </location>
</feature>
<feature type="transmembrane region" description="Helical" evidence="2">
    <location>
        <begin position="179"/>
        <end position="200"/>
    </location>
</feature>
<feature type="transmembrane region" description="Helical" evidence="2">
    <location>
        <begin position="220"/>
        <end position="245"/>
    </location>
</feature>
<evidence type="ECO:0000256" key="2">
    <source>
        <dbReference type="SAM" id="Phobius"/>
    </source>
</evidence>
<comment type="caution">
    <text evidence="3">The sequence shown here is derived from an EMBL/GenBank/DDBJ whole genome shotgun (WGS) entry which is preliminary data.</text>
</comment>
<name>A0A5R9BI26_9MICC</name>